<dbReference type="EnsemblPlants" id="TuG1812G0600001768.01.T03">
    <property type="protein sequence ID" value="TuG1812G0600001768.01.T03"/>
    <property type="gene ID" value="TuG1812G0600001768.01"/>
</dbReference>
<keyword evidence="3" id="KW-1185">Reference proteome</keyword>
<accession>A0A8R7QMX2</accession>
<dbReference type="Gramene" id="TuG1812G0600001768.01.T03">
    <property type="protein sequence ID" value="TuG1812G0600001768.01.T03"/>
    <property type="gene ID" value="TuG1812G0600001768.01"/>
</dbReference>
<feature type="compositionally biased region" description="Polar residues" evidence="1">
    <location>
        <begin position="1"/>
        <end position="11"/>
    </location>
</feature>
<feature type="region of interest" description="Disordered" evidence="1">
    <location>
        <begin position="1"/>
        <end position="82"/>
    </location>
</feature>
<dbReference type="Gramene" id="TuG1812G0600001768.01.T01">
    <property type="protein sequence ID" value="TuG1812G0600001768.01.T01"/>
    <property type="gene ID" value="TuG1812G0600001768.01"/>
</dbReference>
<proteinExistence type="predicted"/>
<evidence type="ECO:0000313" key="2">
    <source>
        <dbReference type="EnsemblPlants" id="TuG1812G0600001768.01.T03"/>
    </source>
</evidence>
<dbReference type="EnsemblPlants" id="TuG1812G0600001768.01.T01">
    <property type="protein sequence ID" value="TuG1812G0600001768.01.T01"/>
    <property type="gene ID" value="TuG1812G0600001768.01"/>
</dbReference>
<reference evidence="2" key="3">
    <citation type="submission" date="2022-06" db="UniProtKB">
        <authorList>
            <consortium name="EnsemblPlants"/>
        </authorList>
    </citation>
    <scope>IDENTIFICATION</scope>
</reference>
<feature type="compositionally biased region" description="Low complexity" evidence="1">
    <location>
        <begin position="53"/>
        <end position="66"/>
    </location>
</feature>
<reference evidence="2" key="2">
    <citation type="submission" date="2018-03" db="EMBL/GenBank/DDBJ databases">
        <title>The Triticum urartu genome reveals the dynamic nature of wheat genome evolution.</title>
        <authorList>
            <person name="Ling H."/>
            <person name="Ma B."/>
            <person name="Shi X."/>
            <person name="Liu H."/>
            <person name="Dong L."/>
            <person name="Sun H."/>
            <person name="Cao Y."/>
            <person name="Gao Q."/>
            <person name="Zheng S."/>
            <person name="Li Y."/>
            <person name="Yu Y."/>
            <person name="Du H."/>
            <person name="Qi M."/>
            <person name="Li Y."/>
            <person name="Yu H."/>
            <person name="Cui Y."/>
            <person name="Wang N."/>
            <person name="Chen C."/>
            <person name="Wu H."/>
            <person name="Zhao Y."/>
            <person name="Zhang J."/>
            <person name="Li Y."/>
            <person name="Zhou W."/>
            <person name="Zhang B."/>
            <person name="Hu W."/>
            <person name="Eijk M."/>
            <person name="Tang J."/>
            <person name="Witsenboer H."/>
            <person name="Zhao S."/>
            <person name="Li Z."/>
            <person name="Zhang A."/>
            <person name="Wang D."/>
            <person name="Liang C."/>
        </authorList>
    </citation>
    <scope>NUCLEOTIDE SEQUENCE [LARGE SCALE GENOMIC DNA]</scope>
    <source>
        <strain evidence="2">cv. G1812</strain>
    </source>
</reference>
<evidence type="ECO:0000313" key="3">
    <source>
        <dbReference type="Proteomes" id="UP000015106"/>
    </source>
</evidence>
<dbReference type="EnsemblPlants" id="TuG1812G0600001768.01.T02">
    <property type="protein sequence ID" value="TuG1812G0600001768.01.T02"/>
    <property type="gene ID" value="TuG1812G0600001768.01"/>
</dbReference>
<feature type="compositionally biased region" description="Pro residues" evidence="1">
    <location>
        <begin position="30"/>
        <end position="47"/>
    </location>
</feature>
<sequence length="136" mass="14278">DRGASTATPPSQKIRRSPPPAHLPTRRYHSPPPPHATPPAPRAPTPSPGRCTSASRSPSPALPAGPTSYPSSPQSVARGHASALPVALAVPPRRLPNPQPGDTPRTFSHEAVAREVFHLSFVLFTGVVNNFITLTA</sequence>
<dbReference type="Gramene" id="TuG1812G0600001768.01.T02">
    <property type="protein sequence ID" value="TuG1812G0600001768.01.T02"/>
    <property type="gene ID" value="TuG1812G0600001768.01"/>
</dbReference>
<name>A0A8R7QMX2_TRIUA</name>
<organism evidence="2 3">
    <name type="scientific">Triticum urartu</name>
    <name type="common">Red wild einkorn</name>
    <name type="synonym">Crithodium urartu</name>
    <dbReference type="NCBI Taxonomy" id="4572"/>
    <lineage>
        <taxon>Eukaryota</taxon>
        <taxon>Viridiplantae</taxon>
        <taxon>Streptophyta</taxon>
        <taxon>Embryophyta</taxon>
        <taxon>Tracheophyta</taxon>
        <taxon>Spermatophyta</taxon>
        <taxon>Magnoliopsida</taxon>
        <taxon>Liliopsida</taxon>
        <taxon>Poales</taxon>
        <taxon>Poaceae</taxon>
        <taxon>BOP clade</taxon>
        <taxon>Pooideae</taxon>
        <taxon>Triticodae</taxon>
        <taxon>Triticeae</taxon>
        <taxon>Triticinae</taxon>
        <taxon>Triticum</taxon>
    </lineage>
</organism>
<dbReference type="Proteomes" id="UP000015106">
    <property type="component" value="Chromosome 6"/>
</dbReference>
<reference evidence="3" key="1">
    <citation type="journal article" date="2013" name="Nature">
        <title>Draft genome of the wheat A-genome progenitor Triticum urartu.</title>
        <authorList>
            <person name="Ling H.Q."/>
            <person name="Zhao S."/>
            <person name="Liu D."/>
            <person name="Wang J."/>
            <person name="Sun H."/>
            <person name="Zhang C."/>
            <person name="Fan H."/>
            <person name="Li D."/>
            <person name="Dong L."/>
            <person name="Tao Y."/>
            <person name="Gao C."/>
            <person name="Wu H."/>
            <person name="Li Y."/>
            <person name="Cui Y."/>
            <person name="Guo X."/>
            <person name="Zheng S."/>
            <person name="Wang B."/>
            <person name="Yu K."/>
            <person name="Liang Q."/>
            <person name="Yang W."/>
            <person name="Lou X."/>
            <person name="Chen J."/>
            <person name="Feng M."/>
            <person name="Jian J."/>
            <person name="Zhang X."/>
            <person name="Luo G."/>
            <person name="Jiang Y."/>
            <person name="Liu J."/>
            <person name="Wang Z."/>
            <person name="Sha Y."/>
            <person name="Zhang B."/>
            <person name="Wu H."/>
            <person name="Tang D."/>
            <person name="Shen Q."/>
            <person name="Xue P."/>
            <person name="Zou S."/>
            <person name="Wang X."/>
            <person name="Liu X."/>
            <person name="Wang F."/>
            <person name="Yang Y."/>
            <person name="An X."/>
            <person name="Dong Z."/>
            <person name="Zhang K."/>
            <person name="Zhang X."/>
            <person name="Luo M.C."/>
            <person name="Dvorak J."/>
            <person name="Tong Y."/>
            <person name="Wang J."/>
            <person name="Yang H."/>
            <person name="Li Z."/>
            <person name="Wang D."/>
            <person name="Zhang A."/>
            <person name="Wang J."/>
        </authorList>
    </citation>
    <scope>NUCLEOTIDE SEQUENCE</scope>
    <source>
        <strain evidence="3">cv. G1812</strain>
    </source>
</reference>
<protein>
    <submittedName>
        <fullName evidence="2">Uncharacterized protein</fullName>
    </submittedName>
</protein>
<evidence type="ECO:0000256" key="1">
    <source>
        <dbReference type="SAM" id="MobiDB-lite"/>
    </source>
</evidence>
<dbReference type="AlphaFoldDB" id="A0A8R7QMX2"/>